<keyword evidence="2" id="KW-0732">Signal</keyword>
<dbReference type="RefSeq" id="XP_064703094.1">
    <property type="nucleotide sequence ID" value="XM_064850207.1"/>
</dbReference>
<feature type="compositionally biased region" description="Polar residues" evidence="1">
    <location>
        <begin position="533"/>
        <end position="546"/>
    </location>
</feature>
<dbReference type="EMBL" id="JAVRRD010000025">
    <property type="protein sequence ID" value="KAK5047550.1"/>
    <property type="molecule type" value="Genomic_DNA"/>
</dbReference>
<evidence type="ECO:0000259" key="3">
    <source>
        <dbReference type="Pfam" id="PF24320"/>
    </source>
</evidence>
<proteinExistence type="predicted"/>
<feature type="region of interest" description="Disordered" evidence="1">
    <location>
        <begin position="469"/>
        <end position="548"/>
    </location>
</feature>
<sequence length="670" mass="70848">MPSQSSILGGLLGLLALTTFTPFVAAHTWVEQLMVIAPNGTMVGQPGFPRGNVLRGTPEFSDPTMVNLIPPDGRPANQIEPQDLMCKTTQTSQTQTNGSPRLQAAPGSAVGLRYQENGHVSLPDTQPGKPQNRGTVYVYGTTQPSPDDSFLAIHRVWNADQTGGDRRGVLLSTRNFDDGQCYQINGGFISNERKVTYGHPFNMVMGNDLWCQQDIQIPTTAPTGKPYTLYWVWDWPTLPGTPGFPEGKQELYTTCMDIDIVDNIGVEAWSKAVSNAWIDQPVDQAAIKVQMVDVSNPTAVSGQTILFTATPTFSQPAPSSSSSEMLTSCSTGSTIGFSASATGPVAGAASEASVSQATHSETGAPEFLTVHTGSTAGPGIETQTFTVQPIAETGAPQNGGGGGGRGEALIEIPRLNAGSLKLIIHVTKTGPQITSVPAIQNQAGIVTLTEYDAVTETVYETVYQTQYTKRDEGESQSVTVSPVEYPTTTGGAPLEYGSGRPAWGHEGSSSGGRHGSGSWGQHNNKSRSEWLATRTSAPTGPDSTASGYVMTMSDGTAMTVPADAESLYSNAAYTSMASATPTIAQPPSTAPSSSSLYDKRSKSQNHKLTTSHTVPQVTAAPSIDIRASQPEAASTKHSAFRLRARNPFVLFGWQSDSDDDKVAPTPTSHL</sequence>
<evidence type="ECO:0000256" key="1">
    <source>
        <dbReference type="SAM" id="MobiDB-lite"/>
    </source>
</evidence>
<feature type="compositionally biased region" description="Low complexity" evidence="1">
    <location>
        <begin position="581"/>
        <end position="596"/>
    </location>
</feature>
<feature type="domain" description="DUF7492" evidence="3">
    <location>
        <begin position="24"/>
        <end position="287"/>
    </location>
</feature>
<dbReference type="GeneID" id="89974818"/>
<feature type="compositionally biased region" description="Polar residues" evidence="1">
    <location>
        <begin position="475"/>
        <end position="490"/>
    </location>
</feature>
<evidence type="ECO:0000313" key="5">
    <source>
        <dbReference type="Proteomes" id="UP001358417"/>
    </source>
</evidence>
<dbReference type="Pfam" id="PF24320">
    <property type="entry name" value="DUF7492"/>
    <property type="match status" value="1"/>
</dbReference>
<dbReference type="InterPro" id="IPR055915">
    <property type="entry name" value="DUF7492"/>
</dbReference>
<evidence type="ECO:0000256" key="2">
    <source>
        <dbReference type="SAM" id="SignalP"/>
    </source>
</evidence>
<dbReference type="Proteomes" id="UP001358417">
    <property type="component" value="Unassembled WGS sequence"/>
</dbReference>
<feature type="chain" id="PRO_5043328649" description="DUF7492 domain-containing protein" evidence="2">
    <location>
        <begin position="27"/>
        <end position="670"/>
    </location>
</feature>
<keyword evidence="5" id="KW-1185">Reference proteome</keyword>
<protein>
    <recommendedName>
        <fullName evidence="3">DUF7492 domain-containing protein</fullName>
    </recommendedName>
</protein>
<accession>A0AAV9N4G6</accession>
<organism evidence="4 5">
    <name type="scientific">Exophiala bonariae</name>
    <dbReference type="NCBI Taxonomy" id="1690606"/>
    <lineage>
        <taxon>Eukaryota</taxon>
        <taxon>Fungi</taxon>
        <taxon>Dikarya</taxon>
        <taxon>Ascomycota</taxon>
        <taxon>Pezizomycotina</taxon>
        <taxon>Eurotiomycetes</taxon>
        <taxon>Chaetothyriomycetidae</taxon>
        <taxon>Chaetothyriales</taxon>
        <taxon>Herpotrichiellaceae</taxon>
        <taxon>Exophiala</taxon>
    </lineage>
</organism>
<name>A0AAV9N4G6_9EURO</name>
<feature type="signal peptide" evidence="2">
    <location>
        <begin position="1"/>
        <end position="26"/>
    </location>
</feature>
<feature type="region of interest" description="Disordered" evidence="1">
    <location>
        <begin position="581"/>
        <end position="614"/>
    </location>
</feature>
<feature type="compositionally biased region" description="Gly residues" evidence="1">
    <location>
        <begin position="509"/>
        <end position="518"/>
    </location>
</feature>
<reference evidence="4 5" key="1">
    <citation type="submission" date="2023-08" db="EMBL/GenBank/DDBJ databases">
        <title>Black Yeasts Isolated from many extreme environments.</title>
        <authorList>
            <person name="Coleine C."/>
            <person name="Stajich J.E."/>
            <person name="Selbmann L."/>
        </authorList>
    </citation>
    <scope>NUCLEOTIDE SEQUENCE [LARGE SCALE GENOMIC DNA]</scope>
    <source>
        <strain evidence="4 5">CCFEE 5792</strain>
    </source>
</reference>
<gene>
    <name evidence="4" type="ORF">LTR84_006647</name>
</gene>
<comment type="caution">
    <text evidence="4">The sequence shown here is derived from an EMBL/GenBank/DDBJ whole genome shotgun (WGS) entry which is preliminary data.</text>
</comment>
<dbReference type="AlphaFoldDB" id="A0AAV9N4G6"/>
<evidence type="ECO:0000313" key="4">
    <source>
        <dbReference type="EMBL" id="KAK5047550.1"/>
    </source>
</evidence>